<name>A0A9E8GA45_9CAUD</name>
<sequence>MKLDSDIEVTGGNDMILDMDNFNFDLIDTDGSDAEVTNEATTSKTTSVDEDVSDLIDVDSVENDEEENTEEENAEGGEEEGTDTVEEDGSDVDDGEDTVDYESYELQLPSGETVILSQLVQGYKATQELVNEREEFERIKKDFESKAGGLTKSLELAYLEVDRVIDDYKDFDWAALTKEDPVAYVEHREFLDKYRARKNELIQELEDRKAREEQEAQAASQEKAREANAVLVRDIPGWGPDLYRSLMEYAVEKGFDKDYIVDCTDATIFKMLHTNMTFEKGAQKVTAKVKRIGSPKKVVKAQAKPVQPAEDPRKLAVLKRIEKGDFSNSFDFLED</sequence>
<proteinExistence type="predicted"/>
<keyword evidence="4" id="KW-1185">Reference proteome</keyword>
<evidence type="ECO:0000313" key="3">
    <source>
        <dbReference type="EMBL" id="UZV39620.1"/>
    </source>
</evidence>
<organism evidence="3 4">
    <name type="scientific">Aeromonas phage APT65</name>
    <dbReference type="NCBI Taxonomy" id="2982914"/>
    <lineage>
        <taxon>Viruses</taxon>
        <taxon>Duplodnaviria</taxon>
        <taxon>Heunggongvirae</taxon>
        <taxon>Uroviricota</taxon>
        <taxon>Caudoviricetes</taxon>
        <taxon>Aquaneticvirus</taxon>
        <taxon>Aquaneticvirus ApT65</taxon>
    </lineage>
</organism>
<accession>A0A9E8GA45</accession>
<keyword evidence="1" id="KW-0175">Coiled coil</keyword>
<evidence type="ECO:0000256" key="1">
    <source>
        <dbReference type="SAM" id="Coils"/>
    </source>
</evidence>
<feature type="coiled-coil region" evidence="1">
    <location>
        <begin position="191"/>
        <end position="229"/>
    </location>
</feature>
<protein>
    <submittedName>
        <fullName evidence="3">Scaffolding protein</fullName>
    </submittedName>
</protein>
<dbReference type="EMBL" id="OP491958">
    <property type="protein sequence ID" value="UZV39620.1"/>
    <property type="molecule type" value="Genomic_DNA"/>
</dbReference>
<feature type="region of interest" description="Disordered" evidence="2">
    <location>
        <begin position="35"/>
        <end position="100"/>
    </location>
</feature>
<reference evidence="3" key="1">
    <citation type="submission" date="2022-09" db="EMBL/GenBank/DDBJ databases">
        <authorList>
            <person name="Cebeci A."/>
            <person name="Ture M."/>
            <person name="Alemdag M."/>
            <person name="Altinok I."/>
        </authorList>
    </citation>
    <scope>NUCLEOTIDE SEQUENCE</scope>
</reference>
<evidence type="ECO:0000313" key="4">
    <source>
        <dbReference type="Proteomes" id="UP001163735"/>
    </source>
</evidence>
<feature type="compositionally biased region" description="Acidic residues" evidence="2">
    <location>
        <begin position="48"/>
        <end position="100"/>
    </location>
</feature>
<dbReference type="Proteomes" id="UP001163735">
    <property type="component" value="Segment"/>
</dbReference>
<gene>
    <name evidence="3" type="ORF">APT65_00005</name>
</gene>
<evidence type="ECO:0000256" key="2">
    <source>
        <dbReference type="SAM" id="MobiDB-lite"/>
    </source>
</evidence>